<dbReference type="InterPro" id="IPR006128">
    <property type="entry name" value="Lipoprotein_PsaA-like"/>
</dbReference>
<sequence>MRFTRRACIWLTLPLAAMVGSVTAAAANPKVVASFSILGDLVNKVGGNDIELVVLTPVGAEVHEWELTPNNFIALEDADLVFYNGYQLEQWMRQVYATVGNRAPLVPVAEATEYPTRPIVTGEYTGEPDPHLWMDPRAVAAYMKVIADQLSELHPEAADNFQARAAAATETLARLHEEIGELLAPIPEEQRLLITTEAAFVYFADAYGFRHDGVWGSNAETEGSPQQVMRIVDLIEQSQPGALFWESTLSDRYIRSIAADTELPIAGPLYVDSLSEPDGDATNYVAMMRHNAKLIRTALTMGEAEEREAEERDSEADAVEGEASPEGEDAEENEALEQDEDEAKDA</sequence>
<dbReference type="GO" id="GO:0030001">
    <property type="term" value="P:metal ion transport"/>
    <property type="evidence" value="ECO:0007669"/>
    <property type="project" value="InterPro"/>
</dbReference>
<dbReference type="PANTHER" id="PTHR42953:SF1">
    <property type="entry name" value="METAL-BINDING PROTEIN HI_0362-RELATED"/>
    <property type="match status" value="1"/>
</dbReference>
<reference evidence="9" key="2">
    <citation type="journal article" date="2021" name="Front. Microbiol.">
        <title>Aerobic Denitrification and Heterotrophic Sulfur Oxidation in the Genus Halomonas Revealed by Six Novel Species Characterizations and Genome-Based Analysis.</title>
        <authorList>
            <person name="Wang L."/>
            <person name="Shao Z."/>
        </authorList>
    </citation>
    <scope>NUCLEOTIDE SEQUENCE</scope>
    <source>
        <strain evidence="9">MCCC 1A05776</strain>
    </source>
</reference>
<organism evidence="9 10">
    <name type="scientific">Billgrantia desiderata</name>
    <dbReference type="NCBI Taxonomy" id="52021"/>
    <lineage>
        <taxon>Bacteria</taxon>
        <taxon>Pseudomonadati</taxon>
        <taxon>Pseudomonadota</taxon>
        <taxon>Gammaproteobacteria</taxon>
        <taxon>Oceanospirillales</taxon>
        <taxon>Halomonadaceae</taxon>
        <taxon>Billgrantia</taxon>
    </lineage>
</organism>
<dbReference type="Pfam" id="PF01297">
    <property type="entry name" value="ZnuA"/>
    <property type="match status" value="1"/>
</dbReference>
<dbReference type="GO" id="GO:0007155">
    <property type="term" value="P:cell adhesion"/>
    <property type="evidence" value="ECO:0007669"/>
    <property type="project" value="InterPro"/>
</dbReference>
<keyword evidence="5 8" id="KW-0732">Signal</keyword>
<dbReference type="GO" id="GO:0046872">
    <property type="term" value="F:metal ion binding"/>
    <property type="evidence" value="ECO:0007669"/>
    <property type="project" value="UniProtKB-KW"/>
</dbReference>
<feature type="chain" id="PRO_5043397569" evidence="8">
    <location>
        <begin position="27"/>
        <end position="346"/>
    </location>
</feature>
<feature type="signal peptide" evidence="8">
    <location>
        <begin position="1"/>
        <end position="26"/>
    </location>
</feature>
<dbReference type="PRINTS" id="PR00691">
    <property type="entry name" value="ADHESINB"/>
</dbReference>
<dbReference type="Proteomes" id="UP001320178">
    <property type="component" value="Unassembled WGS sequence"/>
</dbReference>
<dbReference type="AlphaFoldDB" id="A0AAW4YUL1"/>
<comment type="similarity">
    <text evidence="2 6">Belongs to the bacterial solute-binding protein 9 family.</text>
</comment>
<evidence type="ECO:0000256" key="8">
    <source>
        <dbReference type="SAM" id="SignalP"/>
    </source>
</evidence>
<dbReference type="Gene3D" id="3.40.50.1980">
    <property type="entry name" value="Nitrogenase molybdenum iron protein domain"/>
    <property type="match status" value="2"/>
</dbReference>
<dbReference type="PANTHER" id="PTHR42953">
    <property type="entry name" value="HIGH-AFFINITY ZINC UPTAKE SYSTEM PROTEIN ZNUA-RELATED"/>
    <property type="match status" value="1"/>
</dbReference>
<dbReference type="InterPro" id="IPR006129">
    <property type="entry name" value="AdhesinB"/>
</dbReference>
<dbReference type="EMBL" id="JABFTS010000003">
    <property type="protein sequence ID" value="MCE8051468.1"/>
    <property type="molecule type" value="Genomic_DNA"/>
</dbReference>
<accession>A0AAW4YUL1</accession>
<protein>
    <submittedName>
        <fullName evidence="9">Zinc ABC transporter solute-binding protein</fullName>
    </submittedName>
</protein>
<evidence type="ECO:0000256" key="4">
    <source>
        <dbReference type="ARBA" id="ARBA00022723"/>
    </source>
</evidence>
<evidence type="ECO:0000313" key="9">
    <source>
        <dbReference type="EMBL" id="MCE8051468.1"/>
    </source>
</evidence>
<comment type="caution">
    <text evidence="9">The sequence shown here is derived from an EMBL/GenBank/DDBJ whole genome shotgun (WGS) entry which is preliminary data.</text>
</comment>
<evidence type="ECO:0000256" key="6">
    <source>
        <dbReference type="RuleBase" id="RU003512"/>
    </source>
</evidence>
<feature type="region of interest" description="Disordered" evidence="7">
    <location>
        <begin position="302"/>
        <end position="346"/>
    </location>
</feature>
<dbReference type="PRINTS" id="PR00690">
    <property type="entry name" value="ADHESNFAMILY"/>
</dbReference>
<dbReference type="InterPro" id="IPR050492">
    <property type="entry name" value="Bact_metal-bind_prot9"/>
</dbReference>
<dbReference type="RefSeq" id="WP_234239233.1">
    <property type="nucleotide sequence ID" value="NZ_JABFTS010000003.1"/>
</dbReference>
<name>A0AAW4YUL1_9GAMM</name>
<reference evidence="9" key="1">
    <citation type="submission" date="2020-05" db="EMBL/GenBank/DDBJ databases">
        <authorList>
            <person name="Wang L."/>
            <person name="Shao Z."/>
        </authorList>
    </citation>
    <scope>NUCLEOTIDE SEQUENCE</scope>
    <source>
        <strain evidence="9">MCCC 1A05776</strain>
    </source>
</reference>
<evidence type="ECO:0000256" key="7">
    <source>
        <dbReference type="SAM" id="MobiDB-lite"/>
    </source>
</evidence>
<dbReference type="InterPro" id="IPR006127">
    <property type="entry name" value="ZnuA-like"/>
</dbReference>
<gene>
    <name evidence="9" type="ORF">HOP61_09210</name>
</gene>
<feature type="compositionally biased region" description="Acidic residues" evidence="7">
    <location>
        <begin position="303"/>
        <end position="346"/>
    </location>
</feature>
<evidence type="ECO:0000313" key="10">
    <source>
        <dbReference type="Proteomes" id="UP001320178"/>
    </source>
</evidence>
<evidence type="ECO:0000256" key="3">
    <source>
        <dbReference type="ARBA" id="ARBA00022448"/>
    </source>
</evidence>
<evidence type="ECO:0000256" key="2">
    <source>
        <dbReference type="ARBA" id="ARBA00011028"/>
    </source>
</evidence>
<comment type="subcellular location">
    <subcellularLocation>
        <location evidence="1">Cell envelope</location>
    </subcellularLocation>
</comment>
<proteinExistence type="inferred from homology"/>
<evidence type="ECO:0000256" key="1">
    <source>
        <dbReference type="ARBA" id="ARBA00004196"/>
    </source>
</evidence>
<evidence type="ECO:0000256" key="5">
    <source>
        <dbReference type="ARBA" id="ARBA00022729"/>
    </source>
</evidence>
<keyword evidence="4" id="KW-0479">Metal-binding</keyword>
<dbReference type="SUPFAM" id="SSF53807">
    <property type="entry name" value="Helical backbone' metal receptor"/>
    <property type="match status" value="1"/>
</dbReference>
<dbReference type="GO" id="GO:0030313">
    <property type="term" value="C:cell envelope"/>
    <property type="evidence" value="ECO:0007669"/>
    <property type="project" value="UniProtKB-SubCell"/>
</dbReference>
<keyword evidence="3 6" id="KW-0813">Transport</keyword>